<gene>
    <name evidence="4" type="ORF">DVH29_10470</name>
</gene>
<dbReference type="AlphaFoldDB" id="A0A369W2D5"/>
<protein>
    <recommendedName>
        <fullName evidence="3">Periplasmic binding protein domain-containing protein</fullName>
    </recommendedName>
</protein>
<sequence length="283" mass="30818">MKLAVVLSSAGPELKALVRALTLRGKNIGVQVGFTQAKQLKPIGLADALNAALDEGVDAIAFQALDHPAVRDVVLKALSKDVRVVALLSPLDGLEGSHYVGLNNRSAGRTAGALMSSIVREQGTAAVMWSGYLFRAHELRESAFRSVMRSAGGRFFLSNIIGYDDEKRNYKQVLKFLDEFSDLIGIYSVGGGHVGIVNALAERGLSKKVKLIVHNLTPDTRRLLLSDEVDFVLHPDMEKVAEKTLEVVTSANATSSQNYIPIEIITKENIEDRGLTPDYFEFP</sequence>
<feature type="domain" description="Periplasmic binding protein" evidence="3">
    <location>
        <begin position="26"/>
        <end position="249"/>
    </location>
</feature>
<dbReference type="Proteomes" id="UP000253759">
    <property type="component" value="Unassembled WGS sequence"/>
</dbReference>
<comment type="similarity">
    <text evidence="2">Belongs to the bacterial solute-binding protein 2 family.</text>
</comment>
<dbReference type="GO" id="GO:0030288">
    <property type="term" value="C:outer membrane-bounded periplasmic space"/>
    <property type="evidence" value="ECO:0007669"/>
    <property type="project" value="TreeGrafter"/>
</dbReference>
<dbReference type="InterPro" id="IPR025997">
    <property type="entry name" value="SBP_2_dom"/>
</dbReference>
<keyword evidence="5" id="KW-1185">Reference proteome</keyword>
<dbReference type="InterPro" id="IPR028082">
    <property type="entry name" value="Peripla_BP_I"/>
</dbReference>
<evidence type="ECO:0000313" key="4">
    <source>
        <dbReference type="EMBL" id="RDE08708.1"/>
    </source>
</evidence>
<accession>A0A369W2D5</accession>
<reference evidence="5" key="1">
    <citation type="submission" date="2018-07" db="EMBL/GenBank/DDBJ databases">
        <authorList>
            <person name="Liu B.-T."/>
            <person name="Du Z."/>
        </authorList>
    </citation>
    <scope>NUCLEOTIDE SEQUENCE [LARGE SCALE GENOMIC DNA]</scope>
    <source>
        <strain evidence="5">XYN52</strain>
    </source>
</reference>
<proteinExistence type="inferred from homology"/>
<dbReference type="PANTHER" id="PTHR30036">
    <property type="entry name" value="D-XYLOSE-BINDING PERIPLASMIC PROTEIN"/>
    <property type="match status" value="1"/>
</dbReference>
<dbReference type="OrthoDB" id="9805774at2"/>
<evidence type="ECO:0000259" key="3">
    <source>
        <dbReference type="Pfam" id="PF13407"/>
    </source>
</evidence>
<dbReference type="Gene3D" id="3.40.50.2300">
    <property type="match status" value="2"/>
</dbReference>
<dbReference type="RefSeq" id="WP_114646121.1">
    <property type="nucleotide sequence ID" value="NZ_QQNH01000013.1"/>
</dbReference>
<evidence type="ECO:0000256" key="1">
    <source>
        <dbReference type="ARBA" id="ARBA00004418"/>
    </source>
</evidence>
<dbReference type="SUPFAM" id="SSF53822">
    <property type="entry name" value="Periplasmic binding protein-like I"/>
    <property type="match status" value="1"/>
</dbReference>
<evidence type="ECO:0000313" key="5">
    <source>
        <dbReference type="Proteomes" id="UP000253759"/>
    </source>
</evidence>
<dbReference type="PANTHER" id="PTHR30036:SF7">
    <property type="entry name" value="ABC TRANSPORTER PERIPLASMIC-BINDING PROTEIN YPHF"/>
    <property type="match status" value="1"/>
</dbReference>
<comment type="caution">
    <text evidence="4">The sequence shown here is derived from an EMBL/GenBank/DDBJ whole genome shotgun (WGS) entry which is preliminary data.</text>
</comment>
<comment type="subcellular location">
    <subcellularLocation>
        <location evidence="1">Periplasm</location>
    </subcellularLocation>
</comment>
<evidence type="ECO:0000256" key="2">
    <source>
        <dbReference type="ARBA" id="ARBA00007639"/>
    </source>
</evidence>
<dbReference type="InterPro" id="IPR050555">
    <property type="entry name" value="Bact_Solute-Bind_Prot2"/>
</dbReference>
<organism evidence="4 5">
    <name type="scientific">Pelagibacterium lacus</name>
    <dbReference type="NCBI Taxonomy" id="2282655"/>
    <lineage>
        <taxon>Bacteria</taxon>
        <taxon>Pseudomonadati</taxon>
        <taxon>Pseudomonadota</taxon>
        <taxon>Alphaproteobacteria</taxon>
        <taxon>Hyphomicrobiales</taxon>
        <taxon>Devosiaceae</taxon>
        <taxon>Pelagibacterium</taxon>
    </lineage>
</organism>
<dbReference type="CDD" id="cd06307">
    <property type="entry name" value="PBP1_sugar_binding"/>
    <property type="match status" value="1"/>
</dbReference>
<dbReference type="Pfam" id="PF13407">
    <property type="entry name" value="Peripla_BP_4"/>
    <property type="match status" value="1"/>
</dbReference>
<name>A0A369W2D5_9HYPH</name>
<dbReference type="EMBL" id="QQNH01000013">
    <property type="protein sequence ID" value="RDE08708.1"/>
    <property type="molecule type" value="Genomic_DNA"/>
</dbReference>
<dbReference type="GO" id="GO:0030246">
    <property type="term" value="F:carbohydrate binding"/>
    <property type="evidence" value="ECO:0007669"/>
    <property type="project" value="TreeGrafter"/>
</dbReference>